<proteinExistence type="predicted"/>
<comment type="caution">
    <text evidence="3">The sequence shown here is derived from an EMBL/GenBank/DDBJ whole genome shotgun (WGS) entry which is preliminary data.</text>
</comment>
<dbReference type="Pfam" id="PF01451">
    <property type="entry name" value="LMWPc"/>
    <property type="match status" value="1"/>
</dbReference>
<dbReference type="OrthoDB" id="3388at2759"/>
<dbReference type="EC" id="3.1.3.48" evidence="1"/>
<protein>
    <recommendedName>
        <fullName evidence="1">protein-tyrosine-phosphatase</fullName>
        <ecNumber evidence="1">3.1.3.48</ecNumber>
    </recommendedName>
</protein>
<keyword evidence="4" id="KW-1185">Reference proteome</keyword>
<organism evidence="3 4">
    <name type="scientific">Gracilariopsis chorda</name>
    <dbReference type="NCBI Taxonomy" id="448386"/>
    <lineage>
        <taxon>Eukaryota</taxon>
        <taxon>Rhodophyta</taxon>
        <taxon>Florideophyceae</taxon>
        <taxon>Rhodymeniophycidae</taxon>
        <taxon>Gracilariales</taxon>
        <taxon>Gracilariaceae</taxon>
        <taxon>Gracilariopsis</taxon>
    </lineage>
</organism>
<dbReference type="InterPro" id="IPR023485">
    <property type="entry name" value="Ptyr_pPase"/>
</dbReference>
<sequence length="251" mass="27347">MMKAYAFASILPIRPTKAQRVHASHPRLARAPLKGRTRLQMCAFGDNPNFTTGDAFREWILARDRGETAREASHAHSSCAASRVAVLFVGDDNSTVSAAAEAIFTDMCSRRALDCFSCHSVGTGVKLEGEPPDQSFIEALRFKRGLDISRKMACALDKSDLESYNLVVCMTESVRSKLLYMVADKEGKHNDAAEDSIVVLSSYCLNPELRSMQFRSGKHSPDALNLVIAALVDACNGLLVSLIESPPIPPS</sequence>
<dbReference type="AlphaFoldDB" id="A0A2V3J1V1"/>
<dbReference type="PANTHER" id="PTHR11717:SF7">
    <property type="entry name" value="LOW MOLECULAR WEIGHT PHOSPHOTYROSINE PROTEIN PHOSPHATASE"/>
    <property type="match status" value="1"/>
</dbReference>
<dbReference type="SUPFAM" id="SSF52788">
    <property type="entry name" value="Phosphotyrosine protein phosphatases I"/>
    <property type="match status" value="1"/>
</dbReference>
<evidence type="ECO:0000313" key="4">
    <source>
        <dbReference type="Proteomes" id="UP000247409"/>
    </source>
</evidence>
<dbReference type="EMBL" id="NBIV01000015">
    <property type="protein sequence ID" value="PXF48303.1"/>
    <property type="molecule type" value="Genomic_DNA"/>
</dbReference>
<feature type="domain" description="Phosphotyrosine protein phosphatase I" evidence="2">
    <location>
        <begin position="86"/>
        <end position="184"/>
    </location>
</feature>
<accession>A0A2V3J1V1</accession>
<dbReference type="GO" id="GO:0004725">
    <property type="term" value="F:protein tyrosine phosphatase activity"/>
    <property type="evidence" value="ECO:0007669"/>
    <property type="project" value="UniProtKB-EC"/>
</dbReference>
<name>A0A2V3J1V1_9FLOR</name>
<evidence type="ECO:0000256" key="1">
    <source>
        <dbReference type="ARBA" id="ARBA00013064"/>
    </source>
</evidence>
<dbReference type="Proteomes" id="UP000247409">
    <property type="component" value="Unassembled WGS sequence"/>
</dbReference>
<reference evidence="3 4" key="1">
    <citation type="journal article" date="2018" name="Mol. Biol. Evol.">
        <title>Analysis of the draft genome of the red seaweed Gracilariopsis chorda provides insights into genome size evolution in Rhodophyta.</title>
        <authorList>
            <person name="Lee J."/>
            <person name="Yang E.C."/>
            <person name="Graf L."/>
            <person name="Yang J.H."/>
            <person name="Qiu H."/>
            <person name="Zel Zion U."/>
            <person name="Chan C.X."/>
            <person name="Stephens T.G."/>
            <person name="Weber A.P.M."/>
            <person name="Boo G.H."/>
            <person name="Boo S.M."/>
            <person name="Kim K.M."/>
            <person name="Shin Y."/>
            <person name="Jung M."/>
            <person name="Lee S.J."/>
            <person name="Yim H.S."/>
            <person name="Lee J.H."/>
            <person name="Bhattacharya D."/>
            <person name="Yoon H.S."/>
        </authorList>
    </citation>
    <scope>NUCLEOTIDE SEQUENCE [LARGE SCALE GENOMIC DNA]</scope>
    <source>
        <strain evidence="3 4">SKKU-2015</strain>
        <tissue evidence="3">Whole body</tissue>
    </source>
</reference>
<dbReference type="InterPro" id="IPR036196">
    <property type="entry name" value="Ptyr_pPase_sf"/>
</dbReference>
<evidence type="ECO:0000259" key="2">
    <source>
        <dbReference type="Pfam" id="PF01451"/>
    </source>
</evidence>
<dbReference type="Gene3D" id="3.40.50.2300">
    <property type="match status" value="1"/>
</dbReference>
<dbReference type="InterPro" id="IPR050438">
    <property type="entry name" value="LMW_PTPase"/>
</dbReference>
<evidence type="ECO:0000313" key="3">
    <source>
        <dbReference type="EMBL" id="PXF48303.1"/>
    </source>
</evidence>
<dbReference type="PANTHER" id="PTHR11717">
    <property type="entry name" value="LOW MOLECULAR WEIGHT PROTEIN TYROSINE PHOSPHATASE"/>
    <property type="match status" value="1"/>
</dbReference>
<gene>
    <name evidence="3" type="ORF">BWQ96_01992</name>
</gene>